<evidence type="ECO:0000313" key="9">
    <source>
        <dbReference type="EMBL" id="MBB5020965.1"/>
    </source>
</evidence>
<proteinExistence type="inferred from homology"/>
<evidence type="ECO:0000256" key="4">
    <source>
        <dbReference type="ARBA" id="ARBA00022741"/>
    </source>
</evidence>
<evidence type="ECO:0000256" key="7">
    <source>
        <dbReference type="ARBA" id="ARBA00023134"/>
    </source>
</evidence>
<dbReference type="NCBIfam" id="TIGR00073">
    <property type="entry name" value="hypB"/>
    <property type="match status" value="1"/>
</dbReference>
<dbReference type="GO" id="GO:0016151">
    <property type="term" value="F:nickel cation binding"/>
    <property type="evidence" value="ECO:0007669"/>
    <property type="project" value="InterPro"/>
</dbReference>
<evidence type="ECO:0000256" key="6">
    <source>
        <dbReference type="ARBA" id="ARBA00022833"/>
    </source>
</evidence>
<gene>
    <name evidence="9" type="ORF">HNR37_000268</name>
</gene>
<keyword evidence="6" id="KW-0862">Zinc</keyword>
<protein>
    <submittedName>
        <fullName evidence="9">Hydrogenase nickel incorporation protein HypB</fullName>
    </submittedName>
</protein>
<evidence type="ECO:0000259" key="8">
    <source>
        <dbReference type="Pfam" id="PF02492"/>
    </source>
</evidence>
<keyword evidence="4" id="KW-0547">Nucleotide-binding</keyword>
<evidence type="ECO:0000256" key="3">
    <source>
        <dbReference type="ARBA" id="ARBA00022723"/>
    </source>
</evidence>
<evidence type="ECO:0000256" key="5">
    <source>
        <dbReference type="ARBA" id="ARBA00022801"/>
    </source>
</evidence>
<dbReference type="SUPFAM" id="SSF52540">
    <property type="entry name" value="P-loop containing nucleoside triphosphate hydrolases"/>
    <property type="match status" value="1"/>
</dbReference>
<dbReference type="RefSeq" id="WP_183728708.1">
    <property type="nucleotide sequence ID" value="NZ_JACHID010000001.1"/>
</dbReference>
<feature type="domain" description="CobW/HypB/UreG nucleotide-binding" evidence="8">
    <location>
        <begin position="60"/>
        <end position="217"/>
    </location>
</feature>
<evidence type="ECO:0000313" key="10">
    <source>
        <dbReference type="Proteomes" id="UP000528322"/>
    </source>
</evidence>
<dbReference type="PANTHER" id="PTHR30134">
    <property type="entry name" value="HYDROGENASE PROTEIN ASSEMBLY PROTEIN, NICKEL CHAPERONE"/>
    <property type="match status" value="1"/>
</dbReference>
<dbReference type="InterPro" id="IPR027417">
    <property type="entry name" value="P-loop_NTPase"/>
</dbReference>
<dbReference type="GO" id="GO:0005525">
    <property type="term" value="F:GTP binding"/>
    <property type="evidence" value="ECO:0007669"/>
    <property type="project" value="UniProtKB-KW"/>
</dbReference>
<dbReference type="Proteomes" id="UP000528322">
    <property type="component" value="Unassembled WGS sequence"/>
</dbReference>
<dbReference type="GO" id="GO:0003924">
    <property type="term" value="F:GTPase activity"/>
    <property type="evidence" value="ECO:0007669"/>
    <property type="project" value="InterPro"/>
</dbReference>
<dbReference type="AlphaFoldDB" id="A0A7W7Y2M8"/>
<keyword evidence="7" id="KW-0342">GTP-binding</keyword>
<reference evidence="9 10" key="1">
    <citation type="submission" date="2020-08" db="EMBL/GenBank/DDBJ databases">
        <title>Genomic Encyclopedia of Type Strains, Phase IV (KMG-IV): sequencing the most valuable type-strain genomes for metagenomic binning, comparative biology and taxonomic classification.</title>
        <authorList>
            <person name="Goeker M."/>
        </authorList>
    </citation>
    <scope>NUCLEOTIDE SEQUENCE [LARGE SCALE GENOMIC DNA]</scope>
    <source>
        <strain evidence="9 10">DSM 22071</strain>
    </source>
</reference>
<dbReference type="PANTHER" id="PTHR30134:SF2">
    <property type="entry name" value="HYDROGENASE MATURATION FACTOR HYPB"/>
    <property type="match status" value="1"/>
</dbReference>
<sequence>MCTHCGCSTEAHAHLDTITDNPHLNNSKTIQAVTSLLETNNRHAADNRLVLDGAGVTGYNLMGSPGSGKTTLLEEFARSQLLSFAVIEGDLETSQDATRLQALGIDAYQITTGTACHLDAHMVGHAMEHIKLDNINALFVENVGNLVCPANFELGTHHNIVLLSVPEGHDKISKYPVIYRFADTVIITKCDLMDHFDFSLERIRQDLYEINPSAKILTASSRDIHSIRHIVEHLHSLRGN</sequence>
<keyword evidence="3" id="KW-0479">Metal-binding</keyword>
<dbReference type="PIRSF" id="PIRSF005624">
    <property type="entry name" value="Ni-bind_GTPase"/>
    <property type="match status" value="1"/>
</dbReference>
<dbReference type="Gene3D" id="3.40.50.300">
    <property type="entry name" value="P-loop containing nucleotide triphosphate hydrolases"/>
    <property type="match status" value="1"/>
</dbReference>
<dbReference type="GO" id="GO:0051604">
    <property type="term" value="P:protein maturation"/>
    <property type="evidence" value="ECO:0007669"/>
    <property type="project" value="InterPro"/>
</dbReference>
<comment type="similarity">
    <text evidence="1">Belongs to the SIMIBI class G3E GTPase family. HypB/HupM subfamily.</text>
</comment>
<dbReference type="GO" id="GO:0008270">
    <property type="term" value="F:zinc ion binding"/>
    <property type="evidence" value="ECO:0007669"/>
    <property type="project" value="TreeGrafter"/>
</dbReference>
<dbReference type="InterPro" id="IPR004392">
    <property type="entry name" value="Hyd_mat_HypB"/>
</dbReference>
<keyword evidence="5" id="KW-0378">Hydrolase</keyword>
<keyword evidence="2" id="KW-0533">Nickel</keyword>
<name>A0A7W7Y2M8_9BACT</name>
<accession>A0A7W7Y2M8</accession>
<organism evidence="9 10">
    <name type="scientific">Desulfurispira natronophila</name>
    <dbReference type="NCBI Taxonomy" id="682562"/>
    <lineage>
        <taxon>Bacteria</taxon>
        <taxon>Pseudomonadati</taxon>
        <taxon>Chrysiogenota</taxon>
        <taxon>Chrysiogenia</taxon>
        <taxon>Chrysiogenales</taxon>
        <taxon>Chrysiogenaceae</taxon>
        <taxon>Desulfurispira</taxon>
    </lineage>
</organism>
<dbReference type="EMBL" id="JACHID010000001">
    <property type="protein sequence ID" value="MBB5020965.1"/>
    <property type="molecule type" value="Genomic_DNA"/>
</dbReference>
<dbReference type="InterPro" id="IPR003495">
    <property type="entry name" value="CobW/HypB/UreG_nucleotide-bd"/>
</dbReference>
<evidence type="ECO:0000256" key="1">
    <source>
        <dbReference type="ARBA" id="ARBA00006211"/>
    </source>
</evidence>
<evidence type="ECO:0000256" key="2">
    <source>
        <dbReference type="ARBA" id="ARBA00022596"/>
    </source>
</evidence>
<dbReference type="Pfam" id="PF02492">
    <property type="entry name" value="cobW"/>
    <property type="match status" value="1"/>
</dbReference>
<keyword evidence="10" id="KW-1185">Reference proteome</keyword>
<comment type="caution">
    <text evidence="9">The sequence shown here is derived from an EMBL/GenBank/DDBJ whole genome shotgun (WGS) entry which is preliminary data.</text>
</comment>